<proteinExistence type="predicted"/>
<dbReference type="InterPro" id="IPR007048">
    <property type="entry name" value="IraD/Gp25-like"/>
</dbReference>
<dbReference type="NCBIfam" id="TIGR03357">
    <property type="entry name" value="VI_zyme"/>
    <property type="match status" value="1"/>
</dbReference>
<organism evidence="2 3">
    <name type="scientific">Sorangium cellulosum</name>
    <name type="common">Polyangium cellulosum</name>
    <dbReference type="NCBI Taxonomy" id="56"/>
    <lineage>
        <taxon>Bacteria</taxon>
        <taxon>Pseudomonadati</taxon>
        <taxon>Myxococcota</taxon>
        <taxon>Polyangia</taxon>
        <taxon>Polyangiales</taxon>
        <taxon>Polyangiaceae</taxon>
        <taxon>Sorangium</taxon>
    </lineage>
</organism>
<name>A0A4P2QFB6_SORCE</name>
<dbReference type="Proteomes" id="UP000295781">
    <property type="component" value="Chromosome"/>
</dbReference>
<dbReference type="InterPro" id="IPR053176">
    <property type="entry name" value="T6SS_TssE1-like"/>
</dbReference>
<dbReference type="SUPFAM" id="SSF160719">
    <property type="entry name" value="gpW/gp25-like"/>
    <property type="match status" value="1"/>
</dbReference>
<dbReference type="RefSeq" id="WP_129356349.1">
    <property type="nucleotide sequence ID" value="NZ_CP012670.1"/>
</dbReference>
<dbReference type="PANTHER" id="PTHR38595">
    <property type="entry name" value="CYTOPLASMIC PROTEIN-RELATED"/>
    <property type="match status" value="1"/>
</dbReference>
<evidence type="ECO:0000259" key="1">
    <source>
        <dbReference type="Pfam" id="PF04965"/>
    </source>
</evidence>
<feature type="domain" description="IraD/Gp25-like" evidence="1">
    <location>
        <begin position="40"/>
        <end position="136"/>
    </location>
</feature>
<dbReference type="EMBL" id="CP012670">
    <property type="protein sequence ID" value="AUX27893.1"/>
    <property type="molecule type" value="Genomic_DNA"/>
</dbReference>
<dbReference type="Gene3D" id="3.10.450.40">
    <property type="match status" value="1"/>
</dbReference>
<dbReference type="OrthoDB" id="7305179at2"/>
<protein>
    <recommendedName>
        <fullName evidence="1">IraD/Gp25-like domain-containing protein</fullName>
    </recommendedName>
</protein>
<dbReference type="InterPro" id="IPR017737">
    <property type="entry name" value="TssE1-like"/>
</dbReference>
<dbReference type="AlphaFoldDB" id="A0A4P2QFB6"/>
<dbReference type="PANTHER" id="PTHR38595:SF2">
    <property type="entry name" value="TYPE VI SECRETION SYSTEM BASEPLATE SUBUNIT TSSE"/>
    <property type="match status" value="1"/>
</dbReference>
<gene>
    <name evidence="2" type="ORF">SOCEGT47_084930</name>
</gene>
<reference evidence="2 3" key="1">
    <citation type="submission" date="2015-09" db="EMBL/GenBank/DDBJ databases">
        <title>Sorangium comparison.</title>
        <authorList>
            <person name="Zaburannyi N."/>
            <person name="Bunk B."/>
            <person name="Overmann J."/>
            <person name="Mueller R."/>
        </authorList>
    </citation>
    <scope>NUCLEOTIDE SEQUENCE [LARGE SCALE GENOMIC DNA]</scope>
    <source>
        <strain evidence="2 3">So ceGT47</strain>
    </source>
</reference>
<evidence type="ECO:0000313" key="3">
    <source>
        <dbReference type="Proteomes" id="UP000295781"/>
    </source>
</evidence>
<evidence type="ECO:0000313" key="2">
    <source>
        <dbReference type="EMBL" id="AUX27893.1"/>
    </source>
</evidence>
<accession>A0A4P2QFB6</accession>
<sequence length="153" mass="17090">MDDSWGAADAGRVPLFDRLVDDNPAQRSEARPRRSHDLDALRASVRRELERLLGTRCPVPGDVALARRRTVLDYGLPDLELGGRGVIKEERFRVARLIQQTVEAYEPRLARVEVELLPPADGDARYRAAVSALLVTERVREPLSFTLPLPEAG</sequence>
<dbReference type="Pfam" id="PF04965">
    <property type="entry name" value="GPW_gp25"/>
    <property type="match status" value="1"/>
</dbReference>